<dbReference type="EMBL" id="JGYW01000001">
    <property type="protein sequence ID" value="KFI60060.1"/>
    <property type="molecule type" value="Genomic_DNA"/>
</dbReference>
<dbReference type="Pfam" id="PF00498">
    <property type="entry name" value="FHA"/>
    <property type="match status" value="1"/>
</dbReference>
<feature type="region of interest" description="Disordered" evidence="2">
    <location>
        <begin position="247"/>
        <end position="280"/>
    </location>
</feature>
<feature type="compositionally biased region" description="Basic residues" evidence="2">
    <location>
        <begin position="75"/>
        <end position="88"/>
    </location>
</feature>
<evidence type="ECO:0000256" key="2">
    <source>
        <dbReference type="SAM" id="MobiDB-lite"/>
    </source>
</evidence>
<evidence type="ECO:0000259" key="4">
    <source>
        <dbReference type="PROSITE" id="PS50006"/>
    </source>
</evidence>
<sequence>MTVALLGARPHAADAWCTTHGTNGNRFPAIQELRTPMITELTFAALKYGFLILLWVFVWLVVRSLRRDVETFSPRKSRAHRRKDRAARKAAAGPTRSAQPMPVAPVAGVAAAGAGVAGAGAGVAAAGAAGAGVAANVNAARSASNMATAGAGAVSAQRARASERVEEPVPRTSDFPAARNAAGVAGAAGAAAGAANYASGSAYTGDGSADLANLALSVEQAKANAAMAGVDSAASAANAVNAASAGRHAAAHQGAHAAQPVPDAPATPSSAHSAYSAHSAPVPVPPVSAGAMGAAGAAGGYAADRSAQQAAFRPTLLVIIDGPLAGSSIPLNDAPVTLGRAASNSLVLDDEFVSSHHARVYPDPETGVWAVEDLHSTNGTVVNQQRITTPTILGPRVPVRIGATTFELR</sequence>
<comment type="caution">
    <text evidence="5">The sequence shown here is derived from an EMBL/GenBank/DDBJ whole genome shotgun (WGS) entry which is preliminary data.</text>
</comment>
<dbReference type="Gene3D" id="2.60.200.20">
    <property type="match status" value="1"/>
</dbReference>
<keyword evidence="8" id="KW-1185">Reference proteome</keyword>
<keyword evidence="3" id="KW-0472">Membrane</keyword>
<evidence type="ECO:0000313" key="6">
    <source>
        <dbReference type="EMBL" id="KFI60060.1"/>
    </source>
</evidence>
<evidence type="ECO:0000256" key="3">
    <source>
        <dbReference type="SAM" id="Phobius"/>
    </source>
</evidence>
<evidence type="ECO:0000256" key="1">
    <source>
        <dbReference type="ARBA" id="ARBA00022553"/>
    </source>
</evidence>
<reference evidence="6 8" key="2">
    <citation type="submission" date="2014-03" db="EMBL/GenBank/DDBJ databases">
        <title>Genomics of Bifidobacteria.</title>
        <authorList>
            <person name="Ventura M."/>
            <person name="Milani C."/>
            <person name="Lugli G.A."/>
        </authorList>
    </citation>
    <scope>NUCLEOTIDE SEQUENCE [LARGE SCALE GENOMIC DNA]</scope>
    <source>
        <strain evidence="6 8">LMG 11596</strain>
    </source>
</reference>
<organism evidence="5 7">
    <name type="scientific">Bifidobacterium gallicum DSM 20093 = LMG 11596</name>
    <dbReference type="NCBI Taxonomy" id="561180"/>
    <lineage>
        <taxon>Bacteria</taxon>
        <taxon>Bacillati</taxon>
        <taxon>Actinomycetota</taxon>
        <taxon>Actinomycetes</taxon>
        <taxon>Bifidobacteriales</taxon>
        <taxon>Bifidobacteriaceae</taxon>
        <taxon>Bifidobacterium</taxon>
    </lineage>
</organism>
<dbReference type="InterPro" id="IPR000253">
    <property type="entry name" value="FHA_dom"/>
</dbReference>
<dbReference type="eggNOG" id="COG1716">
    <property type="taxonomic scope" value="Bacteria"/>
</dbReference>
<dbReference type="InterPro" id="IPR008984">
    <property type="entry name" value="SMAD_FHA_dom_sf"/>
</dbReference>
<gene>
    <name evidence="6" type="ORF">BGLCM_0080</name>
    <name evidence="5" type="ORF">BIFGAL_04108</name>
</gene>
<evidence type="ECO:0000313" key="8">
    <source>
        <dbReference type="Proteomes" id="UP000029074"/>
    </source>
</evidence>
<dbReference type="InterPro" id="IPR050923">
    <property type="entry name" value="Cell_Proc_Reg/RNA_Proc"/>
</dbReference>
<dbReference type="SUPFAM" id="SSF49879">
    <property type="entry name" value="SMAD/FHA domain"/>
    <property type="match status" value="1"/>
</dbReference>
<dbReference type="STRING" id="561180.BIFGAL_04108"/>
<dbReference type="EMBL" id="ABXB03000004">
    <property type="protein sequence ID" value="EFA22347.1"/>
    <property type="molecule type" value="Genomic_DNA"/>
</dbReference>
<dbReference type="PANTHER" id="PTHR23308">
    <property type="entry name" value="NUCLEAR INHIBITOR OF PROTEIN PHOSPHATASE-1"/>
    <property type="match status" value="1"/>
</dbReference>
<protein>
    <submittedName>
        <fullName evidence="5">FHA domain protein</fullName>
    </submittedName>
</protein>
<reference evidence="5 7" key="1">
    <citation type="submission" date="2009-11" db="EMBL/GenBank/DDBJ databases">
        <authorList>
            <person name="Weinstock G."/>
            <person name="Sodergren E."/>
            <person name="Clifton S."/>
            <person name="Fulton L."/>
            <person name="Fulton B."/>
            <person name="Courtney L."/>
            <person name="Fronick C."/>
            <person name="Harrison M."/>
            <person name="Strong C."/>
            <person name="Farmer C."/>
            <person name="Delahaunty K."/>
            <person name="Markovic C."/>
            <person name="Hall O."/>
            <person name="Minx P."/>
            <person name="Tomlinson C."/>
            <person name="Mitreva M."/>
            <person name="Nelson J."/>
            <person name="Hou S."/>
            <person name="Wollam A."/>
            <person name="Pepin K.H."/>
            <person name="Johnson M."/>
            <person name="Bhonagiri V."/>
            <person name="Nash W.E."/>
            <person name="Warren W."/>
            <person name="Chinwalla A."/>
            <person name="Mardis E.R."/>
            <person name="Wilson R.K."/>
        </authorList>
    </citation>
    <scope>NUCLEOTIDE SEQUENCE [LARGE SCALE GENOMIC DNA]</scope>
    <source>
        <strain evidence="5 7">DSM 20093</strain>
    </source>
</reference>
<keyword evidence="3" id="KW-1133">Transmembrane helix</keyword>
<evidence type="ECO:0000313" key="7">
    <source>
        <dbReference type="Proteomes" id="UP000003656"/>
    </source>
</evidence>
<dbReference type="SMART" id="SM00240">
    <property type="entry name" value="FHA"/>
    <property type="match status" value="1"/>
</dbReference>
<evidence type="ECO:0000313" key="5">
    <source>
        <dbReference type="EMBL" id="EFA22347.1"/>
    </source>
</evidence>
<dbReference type="Proteomes" id="UP000003656">
    <property type="component" value="Unassembled WGS sequence"/>
</dbReference>
<name>D1NW61_9BIFI</name>
<keyword evidence="3" id="KW-0812">Transmembrane</keyword>
<feature type="region of interest" description="Disordered" evidence="2">
    <location>
        <begin position="72"/>
        <end position="100"/>
    </location>
</feature>
<dbReference type="Proteomes" id="UP000029074">
    <property type="component" value="Unassembled WGS sequence"/>
</dbReference>
<feature type="transmembrane region" description="Helical" evidence="3">
    <location>
        <begin position="41"/>
        <end position="62"/>
    </location>
</feature>
<keyword evidence="1" id="KW-0597">Phosphoprotein</keyword>
<dbReference type="PROSITE" id="PS50006">
    <property type="entry name" value="FHA_DOMAIN"/>
    <property type="match status" value="1"/>
</dbReference>
<dbReference type="AlphaFoldDB" id="D1NW61"/>
<proteinExistence type="predicted"/>
<accession>D1NW61</accession>
<feature type="domain" description="FHA" evidence="4">
    <location>
        <begin position="336"/>
        <end position="387"/>
    </location>
</feature>